<dbReference type="PANTHER" id="PTHR43130:SF3">
    <property type="entry name" value="HTH-TYPE TRANSCRIPTIONAL REGULATOR RV1931C"/>
    <property type="match status" value="1"/>
</dbReference>
<protein>
    <submittedName>
        <fullName evidence="2">Class I glutamine amidotransferase-like protein</fullName>
    </submittedName>
</protein>
<reference evidence="2 3" key="1">
    <citation type="submission" date="2016-04" db="EMBL/GenBank/DDBJ databases">
        <title>A degradative enzymes factory behind the ericoid mycorrhizal symbiosis.</title>
        <authorList>
            <consortium name="DOE Joint Genome Institute"/>
            <person name="Martino E."/>
            <person name="Morin E."/>
            <person name="Grelet G."/>
            <person name="Kuo A."/>
            <person name="Kohler A."/>
            <person name="Daghino S."/>
            <person name="Barry K."/>
            <person name="Choi C."/>
            <person name="Cichocki N."/>
            <person name="Clum A."/>
            <person name="Copeland A."/>
            <person name="Hainaut M."/>
            <person name="Haridas S."/>
            <person name="Labutti K."/>
            <person name="Lindquist E."/>
            <person name="Lipzen A."/>
            <person name="Khouja H.-R."/>
            <person name="Murat C."/>
            <person name="Ohm R."/>
            <person name="Olson A."/>
            <person name="Spatafora J."/>
            <person name="Veneault-Fourrey C."/>
            <person name="Henrissat B."/>
            <person name="Grigoriev I."/>
            <person name="Martin F."/>
            <person name="Perotto S."/>
        </authorList>
    </citation>
    <scope>NUCLEOTIDE SEQUENCE [LARGE SCALE GENOMIC DNA]</scope>
    <source>
        <strain evidence="2 3">E</strain>
    </source>
</reference>
<dbReference type="OrthoDB" id="543156at2759"/>
<feature type="domain" description="DJ-1/PfpI" evidence="1">
    <location>
        <begin position="8"/>
        <end position="175"/>
    </location>
</feature>
<evidence type="ECO:0000313" key="3">
    <source>
        <dbReference type="Proteomes" id="UP000235371"/>
    </source>
</evidence>
<dbReference type="InterPro" id="IPR052158">
    <property type="entry name" value="INH-QAR"/>
</dbReference>
<evidence type="ECO:0000259" key="1">
    <source>
        <dbReference type="Pfam" id="PF01965"/>
    </source>
</evidence>
<dbReference type="AlphaFoldDB" id="A0A2J6TLC8"/>
<dbReference type="InParanoid" id="A0A2J6TLC8"/>
<dbReference type="RefSeq" id="XP_024740692.1">
    <property type="nucleotide sequence ID" value="XM_024874183.1"/>
</dbReference>
<evidence type="ECO:0000313" key="2">
    <source>
        <dbReference type="EMBL" id="PMD63788.1"/>
    </source>
</evidence>
<dbReference type="InterPro" id="IPR002818">
    <property type="entry name" value="DJ-1/PfpI"/>
</dbReference>
<dbReference type="GO" id="GO:0016740">
    <property type="term" value="F:transferase activity"/>
    <property type="evidence" value="ECO:0007669"/>
    <property type="project" value="UniProtKB-KW"/>
</dbReference>
<proteinExistence type="predicted"/>
<dbReference type="EMBL" id="KZ613779">
    <property type="protein sequence ID" value="PMD63788.1"/>
    <property type="molecule type" value="Genomic_DNA"/>
</dbReference>
<dbReference type="GeneID" id="36582263"/>
<name>A0A2J6TLC8_9HELO</name>
<dbReference type="SUPFAM" id="SSF52317">
    <property type="entry name" value="Class I glutamine amidotransferase-like"/>
    <property type="match status" value="1"/>
</dbReference>
<accession>A0A2J6TLC8</accession>
<organism evidence="2 3">
    <name type="scientific">Hyaloscypha bicolor E</name>
    <dbReference type="NCBI Taxonomy" id="1095630"/>
    <lineage>
        <taxon>Eukaryota</taxon>
        <taxon>Fungi</taxon>
        <taxon>Dikarya</taxon>
        <taxon>Ascomycota</taxon>
        <taxon>Pezizomycotina</taxon>
        <taxon>Leotiomycetes</taxon>
        <taxon>Helotiales</taxon>
        <taxon>Hyaloscyphaceae</taxon>
        <taxon>Hyaloscypha</taxon>
        <taxon>Hyaloscypha bicolor</taxon>
    </lineage>
</organism>
<gene>
    <name evidence="2" type="ORF">K444DRAFT_522145</name>
</gene>
<dbReference type="Proteomes" id="UP000235371">
    <property type="component" value="Unassembled WGS sequence"/>
</dbReference>
<keyword evidence="3" id="KW-1185">Reference proteome</keyword>
<keyword evidence="2" id="KW-0315">Glutamine amidotransferase</keyword>
<dbReference type="Pfam" id="PF01965">
    <property type="entry name" value="DJ-1_PfpI"/>
    <property type="match status" value="1"/>
</dbReference>
<keyword evidence="2" id="KW-0808">Transferase</keyword>
<dbReference type="Gene3D" id="3.40.50.880">
    <property type="match status" value="1"/>
</dbReference>
<sequence>MSTPTPLKVLYAVHPDLDTLDFTGPLEILSHATHPSSSSAPTPAFTHTITSITPLTTTHQGLTFQRDIPMALAHSTLASYDILVIPGGGSPGVLEGKTEPLDLIEAFAALPKKEDGSVRVLLSVCTGSLFLAEAGVLDGMTATTHPRYYGQLREIVKVKGEGKTKVVEERFVVNRTDVGAGLRIITAGGVSSGIDAALWLVGDVVGEDVREKIAEIVQHAHRSGVVL</sequence>
<dbReference type="InterPro" id="IPR029062">
    <property type="entry name" value="Class_I_gatase-like"/>
</dbReference>
<dbReference type="PANTHER" id="PTHR43130">
    <property type="entry name" value="ARAC-FAMILY TRANSCRIPTIONAL REGULATOR"/>
    <property type="match status" value="1"/>
</dbReference>